<dbReference type="InterPro" id="IPR010502">
    <property type="entry name" value="Carb-bd_dom_fam9"/>
</dbReference>
<protein>
    <recommendedName>
        <fullName evidence="1">Carbohydrate-binding domain-containing protein</fullName>
    </recommendedName>
</protein>
<accession>A0A7C4YG11</accession>
<evidence type="ECO:0000313" key="2">
    <source>
        <dbReference type="EMBL" id="HGW91945.1"/>
    </source>
</evidence>
<dbReference type="GO" id="GO:0016052">
    <property type="term" value="P:carbohydrate catabolic process"/>
    <property type="evidence" value="ECO:0007669"/>
    <property type="project" value="InterPro"/>
</dbReference>
<reference evidence="2" key="1">
    <citation type="journal article" date="2020" name="mSystems">
        <title>Genome- and Community-Level Interaction Insights into Carbon Utilization and Element Cycling Functions of Hydrothermarchaeota in Hydrothermal Sediment.</title>
        <authorList>
            <person name="Zhou Z."/>
            <person name="Liu Y."/>
            <person name="Xu W."/>
            <person name="Pan J."/>
            <person name="Luo Z.H."/>
            <person name="Li M."/>
        </authorList>
    </citation>
    <scope>NUCLEOTIDE SEQUENCE [LARGE SCALE GENOMIC DNA]</scope>
    <source>
        <strain evidence="2">SpSt-780</strain>
    </source>
</reference>
<dbReference type="SUPFAM" id="SSF49344">
    <property type="entry name" value="CBD9-like"/>
    <property type="match status" value="1"/>
</dbReference>
<sequence length="212" mass="25442">MRFKILLLNLLIFKMLYSNSYILKKFEISPIIDGRIEEIWKESLSFDKFYEFFPKECEISPFETKVFIGYDERNFYVAFKCYDDVKSIRKTLTKRDEVSEDDIVFFVLYTYEKDEGYIFGTNAVGVQYDGIKIGREKGDYSFDTYFEVKSFISDSFFSSEFKIPFSSLRFESKEKNEWRIVFVRIRPRGYVARYSFPLISQNNPSFLTRQLK</sequence>
<comment type="caution">
    <text evidence="2">The sequence shown here is derived from an EMBL/GenBank/DDBJ whole genome shotgun (WGS) entry which is preliminary data.</text>
</comment>
<feature type="domain" description="Carbohydrate-binding" evidence="1">
    <location>
        <begin position="32"/>
        <end position="171"/>
    </location>
</feature>
<dbReference type="EMBL" id="DTHG01000067">
    <property type="protein sequence ID" value="HGW91945.1"/>
    <property type="molecule type" value="Genomic_DNA"/>
</dbReference>
<dbReference type="Pfam" id="PF06452">
    <property type="entry name" value="CBM9_1"/>
    <property type="match status" value="1"/>
</dbReference>
<proteinExistence type="predicted"/>
<organism evidence="2">
    <name type="scientific">candidate division WOR-3 bacterium</name>
    <dbReference type="NCBI Taxonomy" id="2052148"/>
    <lineage>
        <taxon>Bacteria</taxon>
        <taxon>Bacteria division WOR-3</taxon>
    </lineage>
</organism>
<dbReference type="AlphaFoldDB" id="A0A7C4YG11"/>
<name>A0A7C4YG11_UNCW3</name>
<evidence type="ECO:0000259" key="1">
    <source>
        <dbReference type="Pfam" id="PF06452"/>
    </source>
</evidence>
<dbReference type="GO" id="GO:0004553">
    <property type="term" value="F:hydrolase activity, hydrolyzing O-glycosyl compounds"/>
    <property type="evidence" value="ECO:0007669"/>
    <property type="project" value="InterPro"/>
</dbReference>
<dbReference type="GO" id="GO:0030246">
    <property type="term" value="F:carbohydrate binding"/>
    <property type="evidence" value="ECO:0007669"/>
    <property type="project" value="InterPro"/>
</dbReference>
<gene>
    <name evidence="2" type="ORF">ENV67_05325</name>
</gene>
<dbReference type="Gene3D" id="2.60.40.1190">
    <property type="match status" value="1"/>
</dbReference>